<dbReference type="GO" id="GO:0052621">
    <property type="term" value="F:diguanylate cyclase activity"/>
    <property type="evidence" value="ECO:0007669"/>
    <property type="project" value="TreeGrafter"/>
</dbReference>
<accession>A0A0F9D6E8</accession>
<evidence type="ECO:0000259" key="2">
    <source>
        <dbReference type="PROSITE" id="PS50887"/>
    </source>
</evidence>
<dbReference type="PROSITE" id="PS50887">
    <property type="entry name" value="GGDEF"/>
    <property type="match status" value="1"/>
</dbReference>
<dbReference type="InterPro" id="IPR050469">
    <property type="entry name" value="Diguanylate_Cyclase"/>
</dbReference>
<dbReference type="GO" id="GO:1902201">
    <property type="term" value="P:negative regulation of bacterial-type flagellum-dependent cell motility"/>
    <property type="evidence" value="ECO:0007669"/>
    <property type="project" value="TreeGrafter"/>
</dbReference>
<dbReference type="NCBIfam" id="TIGR00254">
    <property type="entry name" value="GGDEF"/>
    <property type="match status" value="1"/>
</dbReference>
<dbReference type="InterPro" id="IPR029787">
    <property type="entry name" value="Nucleotide_cyclase"/>
</dbReference>
<gene>
    <name evidence="3" type="ORF">LCGC14_2526540</name>
</gene>
<protein>
    <recommendedName>
        <fullName evidence="2">GGDEF domain-containing protein</fullName>
    </recommendedName>
</protein>
<dbReference type="PANTHER" id="PTHR45138">
    <property type="entry name" value="REGULATORY COMPONENTS OF SENSORY TRANSDUCTION SYSTEM"/>
    <property type="match status" value="1"/>
</dbReference>
<dbReference type="SMART" id="SM00267">
    <property type="entry name" value="GGDEF"/>
    <property type="match status" value="1"/>
</dbReference>
<dbReference type="InterPro" id="IPR000160">
    <property type="entry name" value="GGDEF_dom"/>
</dbReference>
<feature type="non-terminal residue" evidence="3">
    <location>
        <position position="1"/>
    </location>
</feature>
<dbReference type="SUPFAM" id="SSF55073">
    <property type="entry name" value="Nucleotide cyclase"/>
    <property type="match status" value="1"/>
</dbReference>
<name>A0A0F9D6E8_9ZZZZ</name>
<feature type="region of interest" description="Disordered" evidence="1">
    <location>
        <begin position="176"/>
        <end position="219"/>
    </location>
</feature>
<dbReference type="Gene3D" id="3.30.70.270">
    <property type="match status" value="1"/>
</dbReference>
<proteinExistence type="predicted"/>
<feature type="domain" description="GGDEF" evidence="2">
    <location>
        <begin position="67"/>
        <end position="194"/>
    </location>
</feature>
<sequence>IRLVLLLPALVIVAGLVSMLRGRIDERDARLRLQEMHDPMSGLLSGQGLGSVLDSELSRAARHARPLSVVALEVSGSAFENIDEQARFRLTTTVARALLTRIRAEDWAARLRGWRFAVIASETAGDGAVVVARGLVDQVRKRLVTLGYDSGSFSIAVGWADYPRNGQSPAQLLARAEKALSEPQGAEEGLTLNAGQEPKLPPGAATPRDAEYGGSLTGA</sequence>
<comment type="caution">
    <text evidence="3">The sequence shown here is derived from an EMBL/GenBank/DDBJ whole genome shotgun (WGS) entry which is preliminary data.</text>
</comment>
<dbReference type="Pfam" id="PF00990">
    <property type="entry name" value="GGDEF"/>
    <property type="match status" value="1"/>
</dbReference>
<dbReference type="GO" id="GO:0043709">
    <property type="term" value="P:cell adhesion involved in single-species biofilm formation"/>
    <property type="evidence" value="ECO:0007669"/>
    <property type="project" value="TreeGrafter"/>
</dbReference>
<dbReference type="EMBL" id="LAZR01040886">
    <property type="protein sequence ID" value="KKL13361.1"/>
    <property type="molecule type" value="Genomic_DNA"/>
</dbReference>
<evidence type="ECO:0000313" key="3">
    <source>
        <dbReference type="EMBL" id="KKL13361.1"/>
    </source>
</evidence>
<reference evidence="3" key="1">
    <citation type="journal article" date="2015" name="Nature">
        <title>Complex archaea that bridge the gap between prokaryotes and eukaryotes.</title>
        <authorList>
            <person name="Spang A."/>
            <person name="Saw J.H."/>
            <person name="Jorgensen S.L."/>
            <person name="Zaremba-Niedzwiedzka K."/>
            <person name="Martijn J."/>
            <person name="Lind A.E."/>
            <person name="van Eijk R."/>
            <person name="Schleper C."/>
            <person name="Guy L."/>
            <person name="Ettema T.J."/>
        </authorList>
    </citation>
    <scope>NUCLEOTIDE SEQUENCE</scope>
</reference>
<dbReference type="GO" id="GO:0005886">
    <property type="term" value="C:plasma membrane"/>
    <property type="evidence" value="ECO:0007669"/>
    <property type="project" value="TreeGrafter"/>
</dbReference>
<dbReference type="InterPro" id="IPR043128">
    <property type="entry name" value="Rev_trsase/Diguanyl_cyclase"/>
</dbReference>
<dbReference type="PANTHER" id="PTHR45138:SF24">
    <property type="entry name" value="DIGUANYLATE CYCLASE DGCC-RELATED"/>
    <property type="match status" value="1"/>
</dbReference>
<evidence type="ECO:0000256" key="1">
    <source>
        <dbReference type="SAM" id="MobiDB-lite"/>
    </source>
</evidence>
<dbReference type="AlphaFoldDB" id="A0A0F9D6E8"/>
<organism evidence="3">
    <name type="scientific">marine sediment metagenome</name>
    <dbReference type="NCBI Taxonomy" id="412755"/>
    <lineage>
        <taxon>unclassified sequences</taxon>
        <taxon>metagenomes</taxon>
        <taxon>ecological metagenomes</taxon>
    </lineage>
</organism>